<evidence type="ECO:0000313" key="4">
    <source>
        <dbReference type="Proteomes" id="UP001454036"/>
    </source>
</evidence>
<feature type="domain" description="MULE transposase" evidence="2">
    <location>
        <begin position="271"/>
        <end position="347"/>
    </location>
</feature>
<dbReference type="PANTHER" id="PTHR31973:SF199">
    <property type="entry name" value="SWIM-TYPE DOMAIN-CONTAINING PROTEIN"/>
    <property type="match status" value="1"/>
</dbReference>
<dbReference type="PANTHER" id="PTHR31973">
    <property type="entry name" value="POLYPROTEIN, PUTATIVE-RELATED"/>
    <property type="match status" value="1"/>
</dbReference>
<dbReference type="Proteomes" id="UP001454036">
    <property type="component" value="Unassembled WGS sequence"/>
</dbReference>
<comment type="caution">
    <text evidence="3">The sequence shown here is derived from an EMBL/GenBank/DDBJ whole genome shotgun (WGS) entry which is preliminary data.</text>
</comment>
<feature type="compositionally biased region" description="Polar residues" evidence="1">
    <location>
        <begin position="425"/>
        <end position="439"/>
    </location>
</feature>
<keyword evidence="4" id="KW-1185">Reference proteome</keyword>
<dbReference type="InterPro" id="IPR018289">
    <property type="entry name" value="MULE_transposase_dom"/>
</dbReference>
<gene>
    <name evidence="3" type="ORF">LIER_15235</name>
</gene>
<accession>A0AAV3Q3P3</accession>
<dbReference type="Pfam" id="PF10551">
    <property type="entry name" value="MULE"/>
    <property type="match status" value="1"/>
</dbReference>
<evidence type="ECO:0000259" key="2">
    <source>
        <dbReference type="Pfam" id="PF10551"/>
    </source>
</evidence>
<dbReference type="EMBL" id="BAABME010003266">
    <property type="protein sequence ID" value="GAA0158130.1"/>
    <property type="molecule type" value="Genomic_DNA"/>
</dbReference>
<name>A0AAV3Q3P3_LITER</name>
<feature type="region of interest" description="Disordered" evidence="1">
    <location>
        <begin position="1"/>
        <end position="30"/>
    </location>
</feature>
<protein>
    <recommendedName>
        <fullName evidence="2">MULE transposase domain-containing protein</fullName>
    </recommendedName>
</protein>
<proteinExistence type="predicted"/>
<evidence type="ECO:0000256" key="1">
    <source>
        <dbReference type="SAM" id="MobiDB-lite"/>
    </source>
</evidence>
<feature type="region of interest" description="Disordered" evidence="1">
    <location>
        <begin position="386"/>
        <end position="460"/>
    </location>
</feature>
<evidence type="ECO:0000313" key="3">
    <source>
        <dbReference type="EMBL" id="GAA0158130.1"/>
    </source>
</evidence>
<sequence>MDKPFWKANSQSEDCKSSMGDDDKAVSEEGDLDDDIAFFRVGDKYDEELDNEIREENLMLRKEHTKFDKLSKKKPGTYARYGKEFQERKLTGYVESESDNEVGDSILSDKEADCDLKSIASSSDEEDYMLGDIDWCVRKVNRRHNDCPNMKITLCNSTFLAKVLEGKIRLLLDITQAVLMVIVHKLFKLTIGKNCARRLKEKALKKINGDDVEQSNLAITYCKELMKTHPGSTCYVNYVDPSIHTEPCVFRRLYICLKPLVKGLYAGCKKVIGLDGCHTKGLYKQQILTAVGLDNNNGCWPIAWAVVEKENADTWEWFLEGLIQDIGIVNQEEYVVISDKQKGLEQLVGLKKNRKKDISEIKKKGRNEKLRKWVIAHCGWCGETGHNKRSCQSRKSGKEPVKPASKKKKQQTELQPPSTEKIEQQPPSTENELEQQPPTIENELEPPINASRRRSRQHQL</sequence>
<dbReference type="AlphaFoldDB" id="A0AAV3Q3P3"/>
<feature type="compositionally biased region" description="Basic and acidic residues" evidence="1">
    <location>
        <begin position="13"/>
        <end position="27"/>
    </location>
</feature>
<organism evidence="3 4">
    <name type="scientific">Lithospermum erythrorhizon</name>
    <name type="common">Purple gromwell</name>
    <name type="synonym">Lithospermum officinale var. erythrorhizon</name>
    <dbReference type="NCBI Taxonomy" id="34254"/>
    <lineage>
        <taxon>Eukaryota</taxon>
        <taxon>Viridiplantae</taxon>
        <taxon>Streptophyta</taxon>
        <taxon>Embryophyta</taxon>
        <taxon>Tracheophyta</taxon>
        <taxon>Spermatophyta</taxon>
        <taxon>Magnoliopsida</taxon>
        <taxon>eudicotyledons</taxon>
        <taxon>Gunneridae</taxon>
        <taxon>Pentapetalae</taxon>
        <taxon>asterids</taxon>
        <taxon>lamiids</taxon>
        <taxon>Boraginales</taxon>
        <taxon>Boraginaceae</taxon>
        <taxon>Boraginoideae</taxon>
        <taxon>Lithospermeae</taxon>
        <taxon>Lithospermum</taxon>
    </lineage>
</organism>
<reference evidence="3 4" key="1">
    <citation type="submission" date="2024-01" db="EMBL/GenBank/DDBJ databases">
        <title>The complete chloroplast genome sequence of Lithospermum erythrorhizon: insights into the phylogenetic relationship among Boraginaceae species and the maternal lineages of purple gromwells.</title>
        <authorList>
            <person name="Okada T."/>
            <person name="Watanabe K."/>
        </authorList>
    </citation>
    <scope>NUCLEOTIDE SEQUENCE [LARGE SCALE GENOMIC DNA]</scope>
</reference>
<feature type="compositionally biased region" description="Basic residues" evidence="1">
    <location>
        <begin position="451"/>
        <end position="460"/>
    </location>
</feature>